<keyword evidence="11" id="KW-1185">Reference proteome</keyword>
<feature type="region of interest" description="Disordered" evidence="8">
    <location>
        <begin position="188"/>
        <end position="208"/>
    </location>
</feature>
<gene>
    <name evidence="10" type="ORF">C6P45_004279</name>
</gene>
<evidence type="ECO:0000313" key="11">
    <source>
        <dbReference type="Proteomes" id="UP000750334"/>
    </source>
</evidence>
<evidence type="ECO:0000256" key="1">
    <source>
        <dbReference type="ARBA" id="ARBA00004123"/>
    </source>
</evidence>
<keyword evidence="3" id="KW-0677">Repeat</keyword>
<keyword evidence="5" id="KW-0862">Zinc</keyword>
<comment type="caution">
    <text evidence="10">The sequence shown here is derived from an EMBL/GenBank/DDBJ whole genome shotgun (WGS) entry which is preliminary data.</text>
</comment>
<evidence type="ECO:0000256" key="8">
    <source>
        <dbReference type="SAM" id="MobiDB-lite"/>
    </source>
</evidence>
<dbReference type="InterPro" id="IPR051059">
    <property type="entry name" value="VerF-like"/>
</dbReference>
<accession>A0A9P6WBB7</accession>
<dbReference type="GO" id="GO:0000981">
    <property type="term" value="F:DNA-binding transcription factor activity, RNA polymerase II-specific"/>
    <property type="evidence" value="ECO:0007669"/>
    <property type="project" value="InterPro"/>
</dbReference>
<evidence type="ECO:0000256" key="3">
    <source>
        <dbReference type="ARBA" id="ARBA00022737"/>
    </source>
</evidence>
<evidence type="ECO:0000256" key="7">
    <source>
        <dbReference type="PROSITE-ProRule" id="PRU00042"/>
    </source>
</evidence>
<organism evidence="10 11">
    <name type="scientific">Maudiozyma exigua</name>
    <name type="common">Yeast</name>
    <name type="synonym">Kazachstania exigua</name>
    <dbReference type="NCBI Taxonomy" id="34358"/>
    <lineage>
        <taxon>Eukaryota</taxon>
        <taxon>Fungi</taxon>
        <taxon>Dikarya</taxon>
        <taxon>Ascomycota</taxon>
        <taxon>Saccharomycotina</taxon>
        <taxon>Saccharomycetes</taxon>
        <taxon>Saccharomycetales</taxon>
        <taxon>Saccharomycetaceae</taxon>
        <taxon>Maudiozyma</taxon>
    </lineage>
</organism>
<evidence type="ECO:0000256" key="2">
    <source>
        <dbReference type="ARBA" id="ARBA00022723"/>
    </source>
</evidence>
<dbReference type="InterPro" id="IPR013087">
    <property type="entry name" value="Znf_C2H2_type"/>
</dbReference>
<dbReference type="PROSITE" id="PS50157">
    <property type="entry name" value="ZINC_FINGER_C2H2_2"/>
    <property type="match status" value="2"/>
</dbReference>
<sequence>MKENEIIDGKLTSVNNNMNARVNKQLNYLPTNLRLNGVTPSGKPRLFVCKICTRAFARQEHLDRHERSHTNEKPYNCGICDKKFSRRDLLLRHAQKVHGGNCGDNVKRKIFNRRQNSNIKNNDINSDRSISDNNDKRRTSKSVGKNSMVQRRKSEQINSTKENNNDSYNVIGSNNRKKSIVANLLSTATLSSPERPNSSSNSDSSSNIGSPFITEITARTTPFSNSPANVLSLFSPTYSLGQRPNSNGTPTSSRKPIFKEPSYLTPSNGRGRKKGSRKTATSPTDQIGKKTNRKKTSNQKKLKSHPLTRRASFSAQSAENYATPLFKTDEYQYERVQFSTPDLLPIDFRNYWNQTLPNGNWNIDDVDVMNLNATGIDTLGAAPLSTINNSQEVPPEFCLTDAVNYINNDDINVQSSSFGNSSDTISDSKLENGFSQEQLNFKNAILTARTPGSISSASGSTPGSASVNGLGLAVDSVGSAFTTQQVKDGDNNNSTITGFDDNINLLSNTSTVDLFNQQIISEGDTSNNELNSDNTSPNRIYDVLMSISSSLPQKDLYQNDPTYIGNFINFNSDPILDPSITQNLFHDSTIIEAKDEDHRTNSSNTTLSDPLSIIKTIQNDNLISNIDNFENNGYTFYGADSLNLTSISKATSGSVNNEHHEQIPITCSLFTETLRDYCHQVLAHYNIHCKDKVTPMLNQKLPVFPENLTVPSSNEMNTYLMLFETHFLRHYPFVHPSVLRLDFTSFLKYLQEDENLTPEEINHMKNQNISLFASRVICLPLLMATFGSLFKNGYSLGTLSLFEISRRCIQVYLECKKRDYQEKVKIQEGNKTADISEPSQNTWLIQVLLLNIIFGFFADESHHMNNQVVKRQVSAVCSIIRKNVLKLVYAGYTSSSNQRFKFRSQSEYILFETKIRCVLLIYRYCQYLKIFYNIESPIFLQEKDIEQLCIPDRENKWLSYSLININHSSDNELPVLSIEKQNSVPFIFFYDSFSFNERGLHAIPEDLAGTMLYYEYNTRSTSSFHIFLTRIDTKKLELNLPKLKQKANGYQLKDKNSSHYDRSIDNPSDLGRDMVDDSEALVMDSILLKNCLMVMQFFEVVSSHINLNISTSSITTIYSSFLNSENMNILKEGSSSLLTDFLVALNFSIQNIARLSVFDNVTNHVELDDELFSIFNFQGIYYNFLVIIKFILDFEETPNFKLLSIFAELNKLATNVLLPKLALIYPREFTRFEELNINSDTFDGMIGHSANLDKGSSKVMNVDRISKIINDVIVYSFNDASFLNMADQANNEFLFEHNQGPKTLFAFRDHQTTGNVNTDHDTTNSSENSSTDQIMDGSYTHVSIQERDVKKQSFSLRYHLSLKYAIIAKCLFASIIESHIEYSLLTKMINDFSELEKTLSLKMNEKVLSKFHIAP</sequence>
<dbReference type="PROSITE" id="PS00028">
    <property type="entry name" value="ZINC_FINGER_C2H2_1"/>
    <property type="match status" value="2"/>
</dbReference>
<name>A0A9P6WBB7_MAUEX</name>
<reference evidence="10 11" key="1">
    <citation type="submission" date="2020-11" db="EMBL/GenBank/DDBJ databases">
        <title>Kefir isolates.</title>
        <authorList>
            <person name="Marcisauskas S."/>
            <person name="Kim Y."/>
            <person name="Blasche S."/>
        </authorList>
    </citation>
    <scope>NUCLEOTIDE SEQUENCE [LARGE SCALE GENOMIC DNA]</scope>
    <source>
        <strain evidence="10 11">OG2</strain>
    </source>
</reference>
<evidence type="ECO:0000256" key="6">
    <source>
        <dbReference type="ARBA" id="ARBA00023242"/>
    </source>
</evidence>
<dbReference type="GO" id="GO:0008270">
    <property type="term" value="F:zinc ion binding"/>
    <property type="evidence" value="ECO:0007669"/>
    <property type="project" value="UniProtKB-KW"/>
</dbReference>
<feature type="domain" description="C2H2-type" evidence="9">
    <location>
        <begin position="75"/>
        <end position="103"/>
    </location>
</feature>
<evidence type="ECO:0000313" key="10">
    <source>
        <dbReference type="EMBL" id="KAG0668929.1"/>
    </source>
</evidence>
<dbReference type="OrthoDB" id="10018191at2759"/>
<proteinExistence type="predicted"/>
<dbReference type="SUPFAM" id="SSF57667">
    <property type="entry name" value="beta-beta-alpha zinc fingers"/>
    <property type="match status" value="1"/>
</dbReference>
<dbReference type="GO" id="GO:0000978">
    <property type="term" value="F:RNA polymerase II cis-regulatory region sequence-specific DNA binding"/>
    <property type="evidence" value="ECO:0007669"/>
    <property type="project" value="InterPro"/>
</dbReference>
<feature type="compositionally biased region" description="Polar residues" evidence="8">
    <location>
        <begin position="156"/>
        <end position="173"/>
    </location>
</feature>
<dbReference type="EMBL" id="PUHR01000054">
    <property type="protein sequence ID" value="KAG0668929.1"/>
    <property type="molecule type" value="Genomic_DNA"/>
</dbReference>
<dbReference type="SMART" id="SM00355">
    <property type="entry name" value="ZnF_C2H2"/>
    <property type="match status" value="2"/>
</dbReference>
<feature type="domain" description="C2H2-type" evidence="9">
    <location>
        <begin position="47"/>
        <end position="74"/>
    </location>
</feature>
<dbReference type="GO" id="GO:0000785">
    <property type="term" value="C:chromatin"/>
    <property type="evidence" value="ECO:0007669"/>
    <property type="project" value="TreeGrafter"/>
</dbReference>
<dbReference type="PANTHER" id="PTHR40626">
    <property type="entry name" value="MIP31509P"/>
    <property type="match status" value="1"/>
</dbReference>
<evidence type="ECO:0000256" key="4">
    <source>
        <dbReference type="ARBA" id="ARBA00022771"/>
    </source>
</evidence>
<evidence type="ECO:0000259" key="9">
    <source>
        <dbReference type="PROSITE" id="PS50157"/>
    </source>
</evidence>
<dbReference type="InterPro" id="IPR036236">
    <property type="entry name" value="Znf_C2H2_sf"/>
</dbReference>
<feature type="compositionally biased region" description="Basic and acidic residues" evidence="8">
    <location>
        <begin position="125"/>
        <end position="137"/>
    </location>
</feature>
<feature type="region of interest" description="Disordered" evidence="8">
    <location>
        <begin position="240"/>
        <end position="315"/>
    </location>
</feature>
<keyword evidence="6" id="KW-0539">Nucleus</keyword>
<feature type="compositionally biased region" description="Basic residues" evidence="8">
    <location>
        <begin position="290"/>
        <end position="308"/>
    </location>
</feature>
<keyword evidence="4 7" id="KW-0863">Zinc-finger</keyword>
<dbReference type="PANTHER" id="PTHR40626:SF28">
    <property type="entry name" value="REGULATORY PROTEIN ADR1"/>
    <property type="match status" value="1"/>
</dbReference>
<dbReference type="FunFam" id="3.30.160.60:FF:002343">
    <property type="entry name" value="Zinc finger protein 33A"/>
    <property type="match status" value="1"/>
</dbReference>
<dbReference type="Proteomes" id="UP000750334">
    <property type="component" value="Unassembled WGS sequence"/>
</dbReference>
<protein>
    <recommendedName>
        <fullName evidence="9">C2H2-type domain-containing protein</fullName>
    </recommendedName>
</protein>
<comment type="subcellular location">
    <subcellularLocation>
        <location evidence="1">Nucleus</location>
    </subcellularLocation>
</comment>
<feature type="compositionally biased region" description="Polar residues" evidence="8">
    <location>
        <begin position="240"/>
        <end position="254"/>
    </location>
</feature>
<dbReference type="Gene3D" id="3.30.160.60">
    <property type="entry name" value="Classic Zinc Finger"/>
    <property type="match status" value="2"/>
</dbReference>
<evidence type="ECO:0000256" key="5">
    <source>
        <dbReference type="ARBA" id="ARBA00022833"/>
    </source>
</evidence>
<dbReference type="GO" id="GO:0005634">
    <property type="term" value="C:nucleus"/>
    <property type="evidence" value="ECO:0007669"/>
    <property type="project" value="UniProtKB-SubCell"/>
</dbReference>
<feature type="compositionally biased region" description="Low complexity" evidence="8">
    <location>
        <begin position="191"/>
        <end position="208"/>
    </location>
</feature>
<keyword evidence="2" id="KW-0479">Metal-binding</keyword>
<dbReference type="Pfam" id="PF00096">
    <property type="entry name" value="zf-C2H2"/>
    <property type="match status" value="2"/>
</dbReference>
<feature type="region of interest" description="Disordered" evidence="8">
    <location>
        <begin position="113"/>
        <end position="173"/>
    </location>
</feature>